<sequence length="433" mass="48318">MTTAVEILEQSVASPWRTKSFDDLDLREVKRPCRPCHFRLASESSKASEDEAESIYSMQGKETDVVIDTSDTESDSDFCRYSLVLDEYDVASLSDNSISEISSDSVDLILKNDLMAAAAAVICDSSLDGLVTVTDVEDSDSSSDGMFLTHMNYNICVQCKERNKTPLFTYCDKCFQDRKKLFPPRPKKKRSKRKNSTSQEEEKPVKLDTLKDFLSNLSQDSGVGYTQEIPELDFDQIVVPGCFSISDSKECEKSLLSNQSETEEKHSVQIGLVQATEILKGHSAEFNFSEKEDNISRAKCFKRRRSSSESTGLSESEIKKARFSPKASSDIGSEASLSSFASTQGLSMCSESSGYISGKSSETIEKRSTYNLEKTENDICMFCYSAPKDSIFLHTNIAHRCCCYNCAKKTLKMGKRCPICNRTVNKVVKIFTS</sequence>
<dbReference type="InterPro" id="IPR013083">
    <property type="entry name" value="Znf_RING/FYVE/PHD"/>
</dbReference>
<keyword evidence="3" id="KW-0862">Zinc</keyword>
<feature type="region of interest" description="Disordered" evidence="4">
    <location>
        <begin position="182"/>
        <end position="204"/>
    </location>
</feature>
<keyword evidence="2" id="KW-0863">Zinc-finger</keyword>
<gene>
    <name evidence="5" type="ORF">ABEB36_015589</name>
</gene>
<organism evidence="5 6">
    <name type="scientific">Hypothenemus hampei</name>
    <name type="common">Coffee berry borer</name>
    <dbReference type="NCBI Taxonomy" id="57062"/>
    <lineage>
        <taxon>Eukaryota</taxon>
        <taxon>Metazoa</taxon>
        <taxon>Ecdysozoa</taxon>
        <taxon>Arthropoda</taxon>
        <taxon>Hexapoda</taxon>
        <taxon>Insecta</taxon>
        <taxon>Pterygota</taxon>
        <taxon>Neoptera</taxon>
        <taxon>Endopterygota</taxon>
        <taxon>Coleoptera</taxon>
        <taxon>Polyphaga</taxon>
        <taxon>Cucujiformia</taxon>
        <taxon>Curculionidae</taxon>
        <taxon>Scolytinae</taxon>
        <taxon>Hypothenemus</taxon>
    </lineage>
</organism>
<dbReference type="PANTHER" id="PTHR46858:SF5">
    <property type="entry name" value="E3 UBIQUITIN-PROTEIN LIGASE APD1-RELATED"/>
    <property type="match status" value="1"/>
</dbReference>
<accession>A0ABD1DZN5</accession>
<evidence type="ECO:0000313" key="5">
    <source>
        <dbReference type="EMBL" id="KAL1487754.1"/>
    </source>
</evidence>
<dbReference type="Proteomes" id="UP001566132">
    <property type="component" value="Unassembled WGS sequence"/>
</dbReference>
<evidence type="ECO:0000256" key="4">
    <source>
        <dbReference type="SAM" id="MobiDB-lite"/>
    </source>
</evidence>
<name>A0ABD1DZN5_HYPHA</name>
<evidence type="ECO:0000313" key="6">
    <source>
        <dbReference type="Proteomes" id="UP001566132"/>
    </source>
</evidence>
<proteinExistence type="predicted"/>
<dbReference type="PANTHER" id="PTHR46858">
    <property type="entry name" value="OS05G0521000 PROTEIN"/>
    <property type="match status" value="1"/>
</dbReference>
<keyword evidence="6" id="KW-1185">Reference proteome</keyword>
<dbReference type="SUPFAM" id="SSF90209">
    <property type="entry name" value="Ran binding protein zinc finger-like"/>
    <property type="match status" value="1"/>
</dbReference>
<dbReference type="Pfam" id="PF13920">
    <property type="entry name" value="zf-C3HC4_3"/>
    <property type="match status" value="1"/>
</dbReference>
<reference evidence="5 6" key="1">
    <citation type="submission" date="2024-05" db="EMBL/GenBank/DDBJ databases">
        <title>Genetic variation in Jamaican populations of the coffee berry borer (Hypothenemus hampei).</title>
        <authorList>
            <person name="Errbii M."/>
            <person name="Myrie A."/>
        </authorList>
    </citation>
    <scope>NUCLEOTIDE SEQUENCE [LARGE SCALE GENOMIC DNA]</scope>
    <source>
        <strain evidence="5">JA-Hopewell-2020-01-JO</strain>
        <tissue evidence="5">Whole body</tissue>
    </source>
</reference>
<dbReference type="GO" id="GO:0008270">
    <property type="term" value="F:zinc ion binding"/>
    <property type="evidence" value="ECO:0007669"/>
    <property type="project" value="UniProtKB-KW"/>
</dbReference>
<feature type="compositionally biased region" description="Basic residues" evidence="4">
    <location>
        <begin position="182"/>
        <end position="195"/>
    </location>
</feature>
<comment type="caution">
    <text evidence="5">The sequence shown here is derived from an EMBL/GenBank/DDBJ whole genome shotgun (WGS) entry which is preliminary data.</text>
</comment>
<evidence type="ECO:0000256" key="3">
    <source>
        <dbReference type="ARBA" id="ARBA00022833"/>
    </source>
</evidence>
<dbReference type="EMBL" id="JBDJPC010000019">
    <property type="protein sequence ID" value="KAL1487754.1"/>
    <property type="molecule type" value="Genomic_DNA"/>
</dbReference>
<dbReference type="Gene3D" id="3.30.40.10">
    <property type="entry name" value="Zinc/RING finger domain, C3HC4 (zinc finger)"/>
    <property type="match status" value="1"/>
</dbReference>
<dbReference type="AlphaFoldDB" id="A0ABD1DZN5"/>
<dbReference type="InterPro" id="IPR036443">
    <property type="entry name" value="Znf_RanBP2_sf"/>
</dbReference>
<dbReference type="CDD" id="cd16646">
    <property type="entry name" value="mRING-HC-C2H2C4_MDM2-like"/>
    <property type="match status" value="1"/>
</dbReference>
<dbReference type="Gene3D" id="2.30.30.380">
    <property type="entry name" value="Zn-finger domain of Sec23/24"/>
    <property type="match status" value="1"/>
</dbReference>
<evidence type="ECO:0000256" key="2">
    <source>
        <dbReference type="ARBA" id="ARBA00022771"/>
    </source>
</evidence>
<evidence type="ECO:0000256" key="1">
    <source>
        <dbReference type="ARBA" id="ARBA00022723"/>
    </source>
</evidence>
<keyword evidence="1" id="KW-0479">Metal-binding</keyword>
<protein>
    <submittedName>
        <fullName evidence="5">Uncharacterized protein</fullName>
    </submittedName>
</protein>